<evidence type="ECO:0000313" key="2">
    <source>
        <dbReference type="Proteomes" id="UP000823638"/>
    </source>
</evidence>
<dbReference type="AlphaFoldDB" id="A0A9D9HPA6"/>
<reference evidence="1" key="2">
    <citation type="journal article" date="2021" name="PeerJ">
        <title>Extensive microbial diversity within the chicken gut microbiome revealed by metagenomics and culture.</title>
        <authorList>
            <person name="Gilroy R."/>
            <person name="Ravi A."/>
            <person name="Getino M."/>
            <person name="Pursley I."/>
            <person name="Horton D.L."/>
            <person name="Alikhan N.F."/>
            <person name="Baker D."/>
            <person name="Gharbi K."/>
            <person name="Hall N."/>
            <person name="Watson M."/>
            <person name="Adriaenssens E.M."/>
            <person name="Foster-Nyarko E."/>
            <person name="Jarju S."/>
            <person name="Secka A."/>
            <person name="Antonio M."/>
            <person name="Oren A."/>
            <person name="Chaudhuri R.R."/>
            <person name="La Ragione R."/>
            <person name="Hildebrand F."/>
            <person name="Pallen M.J."/>
        </authorList>
    </citation>
    <scope>NUCLEOTIDE SEQUENCE</scope>
    <source>
        <strain evidence="1">10532</strain>
    </source>
</reference>
<reference evidence="1" key="1">
    <citation type="submission" date="2020-10" db="EMBL/GenBank/DDBJ databases">
        <authorList>
            <person name="Gilroy R."/>
        </authorList>
    </citation>
    <scope>NUCLEOTIDE SEQUENCE</scope>
    <source>
        <strain evidence="1">10532</strain>
    </source>
</reference>
<gene>
    <name evidence="1" type="ORF">IAA81_03560</name>
</gene>
<organism evidence="1 2">
    <name type="scientific">Candidatus Gallitreponema excrementavium</name>
    <dbReference type="NCBI Taxonomy" id="2840840"/>
    <lineage>
        <taxon>Bacteria</taxon>
        <taxon>Pseudomonadati</taxon>
        <taxon>Spirochaetota</taxon>
        <taxon>Spirochaetia</taxon>
        <taxon>Spirochaetales</taxon>
        <taxon>Candidatus Gallitreponema</taxon>
    </lineage>
</organism>
<protein>
    <submittedName>
        <fullName evidence="1">Uncharacterized protein</fullName>
    </submittedName>
</protein>
<dbReference type="EMBL" id="JADIMM010000050">
    <property type="protein sequence ID" value="MBO8457288.1"/>
    <property type="molecule type" value="Genomic_DNA"/>
</dbReference>
<comment type="caution">
    <text evidence="1">The sequence shown here is derived from an EMBL/GenBank/DDBJ whole genome shotgun (WGS) entry which is preliminary data.</text>
</comment>
<evidence type="ECO:0000313" key="1">
    <source>
        <dbReference type="EMBL" id="MBO8457288.1"/>
    </source>
</evidence>
<accession>A0A9D9HPA6</accession>
<proteinExistence type="predicted"/>
<sequence length="67" mass="7700">MMKLLLATVAVLGVGYALARAYRLGDYAVETWQDQLDSGNNYFTIQAYCVDSYDPVKNTTNYRYKYL</sequence>
<dbReference type="Proteomes" id="UP000823638">
    <property type="component" value="Unassembled WGS sequence"/>
</dbReference>
<name>A0A9D9HPA6_9SPIR</name>